<organism evidence="1 2">
    <name type="scientific">Adineta ricciae</name>
    <name type="common">Rotifer</name>
    <dbReference type="NCBI Taxonomy" id="249248"/>
    <lineage>
        <taxon>Eukaryota</taxon>
        <taxon>Metazoa</taxon>
        <taxon>Spiralia</taxon>
        <taxon>Gnathifera</taxon>
        <taxon>Rotifera</taxon>
        <taxon>Eurotatoria</taxon>
        <taxon>Bdelloidea</taxon>
        <taxon>Adinetida</taxon>
        <taxon>Adinetidae</taxon>
        <taxon>Adineta</taxon>
    </lineage>
</organism>
<gene>
    <name evidence="1" type="ORF">XAT740_LOCUS40990</name>
</gene>
<sequence length="90" mass="10064">MPQQLIHEVTYICILNACSHSGLVDEALSIIQKIPVKTAAVWTTMCEKMSEELVAHGHEYDSNRIMRPMTEDGSVESILCGYSERLCHGI</sequence>
<accession>A0A815V005</accession>
<name>A0A815V005_ADIRI</name>
<dbReference type="EMBL" id="CAJNOR010004735">
    <property type="protein sequence ID" value="CAF1524079.1"/>
    <property type="molecule type" value="Genomic_DNA"/>
</dbReference>
<reference evidence="1" key="1">
    <citation type="submission" date="2021-02" db="EMBL/GenBank/DDBJ databases">
        <authorList>
            <person name="Nowell W R."/>
        </authorList>
    </citation>
    <scope>NUCLEOTIDE SEQUENCE</scope>
</reference>
<evidence type="ECO:0000313" key="2">
    <source>
        <dbReference type="Proteomes" id="UP000663828"/>
    </source>
</evidence>
<protein>
    <submittedName>
        <fullName evidence="1">Uncharacterized protein</fullName>
    </submittedName>
</protein>
<keyword evidence="2" id="KW-1185">Reference proteome</keyword>
<proteinExistence type="predicted"/>
<dbReference type="AlphaFoldDB" id="A0A815V005"/>
<dbReference type="Proteomes" id="UP000663828">
    <property type="component" value="Unassembled WGS sequence"/>
</dbReference>
<comment type="caution">
    <text evidence="1">The sequence shown here is derived from an EMBL/GenBank/DDBJ whole genome shotgun (WGS) entry which is preliminary data.</text>
</comment>
<evidence type="ECO:0000313" key="1">
    <source>
        <dbReference type="EMBL" id="CAF1524079.1"/>
    </source>
</evidence>